<feature type="region of interest" description="Disordered" evidence="1">
    <location>
        <begin position="20"/>
        <end position="155"/>
    </location>
</feature>
<name>A0A645HFS5_9ZZZZ</name>
<comment type="caution">
    <text evidence="2">The sequence shown here is derived from an EMBL/GenBank/DDBJ whole genome shotgun (WGS) entry which is preliminary data.</text>
</comment>
<dbReference type="EMBL" id="VSSQ01092777">
    <property type="protein sequence ID" value="MPN37878.1"/>
    <property type="molecule type" value="Genomic_DNA"/>
</dbReference>
<organism evidence="2">
    <name type="scientific">bioreactor metagenome</name>
    <dbReference type="NCBI Taxonomy" id="1076179"/>
    <lineage>
        <taxon>unclassified sequences</taxon>
        <taxon>metagenomes</taxon>
        <taxon>ecological metagenomes</taxon>
    </lineage>
</organism>
<reference evidence="2" key="1">
    <citation type="submission" date="2019-08" db="EMBL/GenBank/DDBJ databases">
        <authorList>
            <person name="Kucharzyk K."/>
            <person name="Murdoch R.W."/>
            <person name="Higgins S."/>
            <person name="Loffler F."/>
        </authorList>
    </citation>
    <scope>NUCLEOTIDE SEQUENCE</scope>
</reference>
<evidence type="ECO:0000256" key="1">
    <source>
        <dbReference type="SAM" id="MobiDB-lite"/>
    </source>
</evidence>
<accession>A0A645HFS5</accession>
<protein>
    <submittedName>
        <fullName evidence="2">Uncharacterized protein</fullName>
    </submittedName>
</protein>
<feature type="compositionally biased region" description="Low complexity" evidence="1">
    <location>
        <begin position="30"/>
        <end position="51"/>
    </location>
</feature>
<sequence>MWRPESRRRCHWGNAVREIASHQSPLRSCRPPQSSGPSGARAASRSPSTTWRPPPAAARWRDVSPAHDCVATSSGQQTLPCGRAPHRSAPGPGPPAPKTRQAHRTHGGAPQSRSTRSRGERSRCAAVRPLPPASIPPGARGRGRHPPPPAHPECR</sequence>
<proteinExistence type="predicted"/>
<feature type="compositionally biased region" description="Pro residues" evidence="1">
    <location>
        <begin position="146"/>
        <end position="155"/>
    </location>
</feature>
<evidence type="ECO:0000313" key="2">
    <source>
        <dbReference type="EMBL" id="MPN37878.1"/>
    </source>
</evidence>
<gene>
    <name evidence="2" type="ORF">SDC9_185399</name>
</gene>
<dbReference type="AlphaFoldDB" id="A0A645HFS5"/>